<name>A0A024P6X1_9BACI</name>
<dbReference type="EMBL" id="CCDI010000004">
    <property type="protein sequence ID" value="CDQ24864.1"/>
    <property type="molecule type" value="Genomic_DNA"/>
</dbReference>
<reference evidence="2 3" key="2">
    <citation type="submission" date="2014-05" db="EMBL/GenBank/DDBJ databases">
        <title>Draft genome sequence of Halobacillus karajensis HK-03.</title>
        <authorList>
            <person name="Khelaifia S."/>
            <person name="Croce O."/>
            <person name="Lagier J.C."/>
            <person name="Raoult D."/>
        </authorList>
    </citation>
    <scope>NUCLEOTIDE SEQUENCE [LARGE SCALE GENOMIC DNA]</scope>
    <source>
        <strain evidence="2 3">HD-03</strain>
    </source>
</reference>
<protein>
    <submittedName>
        <fullName evidence="2">Spore germination protein GerPC</fullName>
    </submittedName>
</protein>
<sequence>MNQYHSWQSWIQQMMNQLQQQQKTIDQLQKKIKDLQSVEQPPKTVIEKIEYHFDQLKIETLEGTLQIGLTPNGSELSDISDLYSKQQNTPNTQLPKTDDQALHFLQEYMTSDIPGWMNQYVRDHDIQVSENHKERMIADIRKQLPQRMEYYRGQKPEAPPEEIFHQIQTEIQHSIAQYFETFEGDGDE</sequence>
<dbReference type="Pfam" id="PF10737">
    <property type="entry name" value="GerPC"/>
    <property type="match status" value="1"/>
</dbReference>
<gene>
    <name evidence="2" type="primary">gerPC</name>
    <name evidence="2" type="ORF">BN983_03163</name>
</gene>
<proteinExistence type="predicted"/>
<dbReference type="RefSeq" id="WP_035510124.1">
    <property type="nucleotide sequence ID" value="NZ_CCDH010000003.1"/>
</dbReference>
<evidence type="ECO:0000313" key="2">
    <source>
        <dbReference type="EMBL" id="CDQ24864.1"/>
    </source>
</evidence>
<dbReference type="InterPro" id="IPR019673">
    <property type="entry name" value="Spore_germination_GerPC"/>
</dbReference>
<evidence type="ECO:0000313" key="3">
    <source>
        <dbReference type="Proteomes" id="UP000028868"/>
    </source>
</evidence>
<dbReference type="Proteomes" id="UP000028868">
    <property type="component" value="Unassembled WGS sequence"/>
</dbReference>
<evidence type="ECO:0000256" key="1">
    <source>
        <dbReference type="SAM" id="Coils"/>
    </source>
</evidence>
<keyword evidence="3" id="KW-1185">Reference proteome</keyword>
<keyword evidence="1" id="KW-0175">Coiled coil</keyword>
<accession>A0A024P6X1</accession>
<reference evidence="3" key="1">
    <citation type="submission" date="2014-03" db="EMBL/GenBank/DDBJ databases">
        <authorList>
            <person name="Urmite Genomes U."/>
        </authorList>
    </citation>
    <scope>NUCLEOTIDE SEQUENCE [LARGE SCALE GENOMIC DNA]</scope>
    <source>
        <strain evidence="3">HD-03</strain>
    </source>
</reference>
<dbReference type="OrthoDB" id="2991331at2"/>
<organism evidence="2 3">
    <name type="scientific">Halobacillus karajensis</name>
    <dbReference type="NCBI Taxonomy" id="195088"/>
    <lineage>
        <taxon>Bacteria</taxon>
        <taxon>Bacillati</taxon>
        <taxon>Bacillota</taxon>
        <taxon>Bacilli</taxon>
        <taxon>Bacillales</taxon>
        <taxon>Bacillaceae</taxon>
        <taxon>Halobacillus</taxon>
    </lineage>
</organism>
<comment type="caution">
    <text evidence="2">The sequence shown here is derived from an EMBL/GenBank/DDBJ whole genome shotgun (WGS) entry which is preliminary data.</text>
</comment>
<feature type="coiled-coil region" evidence="1">
    <location>
        <begin position="11"/>
        <end position="38"/>
    </location>
</feature>
<dbReference type="AlphaFoldDB" id="A0A024P6X1"/>